<dbReference type="InterPro" id="IPR035965">
    <property type="entry name" value="PAS-like_dom_sf"/>
</dbReference>
<name>A0A7X0BP70_9PSED</name>
<dbReference type="EC" id="2.7.13.3" evidence="3"/>
<keyword evidence="9 12" id="KW-1133">Transmembrane helix</keyword>
<dbReference type="PROSITE" id="PS50109">
    <property type="entry name" value="HIS_KIN"/>
    <property type="match status" value="1"/>
</dbReference>
<dbReference type="GO" id="GO:0009927">
    <property type="term" value="F:histidine phosphotransfer kinase activity"/>
    <property type="evidence" value="ECO:0007669"/>
    <property type="project" value="TreeGrafter"/>
</dbReference>
<keyword evidence="7 12" id="KW-0812">Transmembrane</keyword>
<dbReference type="InterPro" id="IPR013656">
    <property type="entry name" value="PAS_4"/>
</dbReference>
<dbReference type="Pfam" id="PF08448">
    <property type="entry name" value="PAS_4"/>
    <property type="match status" value="1"/>
</dbReference>
<evidence type="ECO:0000256" key="1">
    <source>
        <dbReference type="ARBA" id="ARBA00000085"/>
    </source>
</evidence>
<evidence type="ECO:0000256" key="5">
    <source>
        <dbReference type="ARBA" id="ARBA00022553"/>
    </source>
</evidence>
<proteinExistence type="predicted"/>
<dbReference type="InterPro" id="IPR036097">
    <property type="entry name" value="HisK_dim/P_sf"/>
</dbReference>
<evidence type="ECO:0000313" key="17">
    <source>
        <dbReference type="Proteomes" id="UP000557193"/>
    </source>
</evidence>
<dbReference type="InterPro" id="IPR004358">
    <property type="entry name" value="Sig_transdc_His_kin-like_C"/>
</dbReference>
<dbReference type="CDD" id="cd00130">
    <property type="entry name" value="PAS"/>
    <property type="match status" value="1"/>
</dbReference>
<feature type="transmembrane region" description="Helical" evidence="12">
    <location>
        <begin position="76"/>
        <end position="100"/>
    </location>
</feature>
<dbReference type="GO" id="GO:0005886">
    <property type="term" value="C:plasma membrane"/>
    <property type="evidence" value="ECO:0007669"/>
    <property type="project" value="UniProtKB-SubCell"/>
</dbReference>
<feature type="transmembrane region" description="Helical" evidence="12">
    <location>
        <begin position="36"/>
        <end position="56"/>
    </location>
</feature>
<dbReference type="Gene3D" id="3.30.450.20">
    <property type="entry name" value="PAS domain"/>
    <property type="match status" value="1"/>
</dbReference>
<feature type="transmembrane region" description="Helical" evidence="12">
    <location>
        <begin position="6"/>
        <end position="29"/>
    </location>
</feature>
<evidence type="ECO:0000256" key="11">
    <source>
        <dbReference type="ARBA" id="ARBA00023136"/>
    </source>
</evidence>
<keyword evidence="5" id="KW-0597">Phosphoprotein</keyword>
<dbReference type="FunFam" id="1.10.287.130:FF:000001">
    <property type="entry name" value="Two-component sensor histidine kinase"/>
    <property type="match status" value="1"/>
</dbReference>
<feature type="transmembrane region" description="Helical" evidence="12">
    <location>
        <begin position="155"/>
        <end position="177"/>
    </location>
</feature>
<dbReference type="InterPro" id="IPR006189">
    <property type="entry name" value="CHASE_dom"/>
</dbReference>
<evidence type="ECO:0000256" key="8">
    <source>
        <dbReference type="ARBA" id="ARBA00022777"/>
    </source>
</evidence>
<comment type="catalytic activity">
    <reaction evidence="1">
        <text>ATP + protein L-histidine = ADP + protein N-phospho-L-histidine.</text>
        <dbReference type="EC" id="2.7.13.3"/>
    </reaction>
</comment>
<evidence type="ECO:0000256" key="3">
    <source>
        <dbReference type="ARBA" id="ARBA00012438"/>
    </source>
</evidence>
<organism evidence="16 17">
    <name type="scientific">Pseudomonas fluvialis</name>
    <dbReference type="NCBI Taxonomy" id="1793966"/>
    <lineage>
        <taxon>Bacteria</taxon>
        <taxon>Pseudomonadati</taxon>
        <taxon>Pseudomonadota</taxon>
        <taxon>Gammaproteobacteria</taxon>
        <taxon>Pseudomonadales</taxon>
        <taxon>Pseudomonadaceae</taxon>
        <taxon>Pseudomonas</taxon>
    </lineage>
</organism>
<evidence type="ECO:0000256" key="4">
    <source>
        <dbReference type="ARBA" id="ARBA00022475"/>
    </source>
</evidence>
<dbReference type="Gene3D" id="3.30.450.350">
    <property type="entry name" value="CHASE domain"/>
    <property type="match status" value="1"/>
</dbReference>
<dbReference type="Pfam" id="PF05231">
    <property type="entry name" value="MASE1"/>
    <property type="match status" value="1"/>
</dbReference>
<dbReference type="EMBL" id="JACHLL010000001">
    <property type="protein sequence ID" value="MBB6340284.1"/>
    <property type="molecule type" value="Genomic_DNA"/>
</dbReference>
<evidence type="ECO:0000256" key="12">
    <source>
        <dbReference type="SAM" id="Phobius"/>
    </source>
</evidence>
<evidence type="ECO:0000256" key="7">
    <source>
        <dbReference type="ARBA" id="ARBA00022692"/>
    </source>
</evidence>
<dbReference type="SMART" id="SM00091">
    <property type="entry name" value="PAS"/>
    <property type="match status" value="1"/>
</dbReference>
<dbReference type="PRINTS" id="PR00344">
    <property type="entry name" value="BCTRLSENSOR"/>
</dbReference>
<evidence type="ECO:0000256" key="10">
    <source>
        <dbReference type="ARBA" id="ARBA00023012"/>
    </source>
</evidence>
<dbReference type="PANTHER" id="PTHR43047:SF72">
    <property type="entry name" value="OSMOSENSING HISTIDINE PROTEIN KINASE SLN1"/>
    <property type="match status" value="1"/>
</dbReference>
<evidence type="ECO:0000259" key="14">
    <source>
        <dbReference type="PROSITE" id="PS50112"/>
    </source>
</evidence>
<keyword evidence="10" id="KW-0902">Two-component regulatory system</keyword>
<dbReference type="AlphaFoldDB" id="A0A7X0BP70"/>
<feature type="domain" description="CHASE" evidence="15">
    <location>
        <begin position="251"/>
        <end position="432"/>
    </location>
</feature>
<dbReference type="InterPro" id="IPR005467">
    <property type="entry name" value="His_kinase_dom"/>
</dbReference>
<dbReference type="Pfam" id="PF02518">
    <property type="entry name" value="HATPase_c"/>
    <property type="match status" value="1"/>
</dbReference>
<evidence type="ECO:0000313" key="16">
    <source>
        <dbReference type="EMBL" id="MBB6340284.1"/>
    </source>
</evidence>
<feature type="domain" description="PAS" evidence="14">
    <location>
        <begin position="521"/>
        <end position="580"/>
    </location>
</feature>
<feature type="transmembrane region" description="Helical" evidence="12">
    <location>
        <begin position="487"/>
        <end position="507"/>
    </location>
</feature>
<dbReference type="FunFam" id="3.30.565.10:FF:000006">
    <property type="entry name" value="Sensor histidine kinase WalK"/>
    <property type="match status" value="1"/>
</dbReference>
<dbReference type="SUPFAM" id="SSF55785">
    <property type="entry name" value="PYP-like sensor domain (PAS domain)"/>
    <property type="match status" value="1"/>
</dbReference>
<dbReference type="SUPFAM" id="SSF47384">
    <property type="entry name" value="Homodimeric domain of signal transducing histidine kinase"/>
    <property type="match status" value="1"/>
</dbReference>
<dbReference type="InterPro" id="IPR007895">
    <property type="entry name" value="MASE1"/>
</dbReference>
<keyword evidence="4" id="KW-1003">Cell membrane</keyword>
<keyword evidence="11 12" id="KW-0472">Membrane</keyword>
<dbReference type="NCBIfam" id="TIGR00229">
    <property type="entry name" value="sensory_box"/>
    <property type="match status" value="1"/>
</dbReference>
<accession>A0A7X0BP70</accession>
<dbReference type="Gene3D" id="1.10.287.130">
    <property type="match status" value="1"/>
</dbReference>
<dbReference type="Pfam" id="PF03924">
    <property type="entry name" value="CHASE"/>
    <property type="match status" value="1"/>
</dbReference>
<evidence type="ECO:0000259" key="15">
    <source>
        <dbReference type="PROSITE" id="PS50839"/>
    </source>
</evidence>
<dbReference type="Gene3D" id="3.30.565.10">
    <property type="entry name" value="Histidine kinase-like ATPase, C-terminal domain"/>
    <property type="match status" value="1"/>
</dbReference>
<reference evidence="16 17" key="1">
    <citation type="submission" date="2020-08" db="EMBL/GenBank/DDBJ databases">
        <title>Functional genomics of gut bacteria from endangered species of beetles.</title>
        <authorList>
            <person name="Carlos-Shanley C."/>
        </authorList>
    </citation>
    <scope>NUCLEOTIDE SEQUENCE [LARGE SCALE GENOMIC DNA]</scope>
    <source>
        <strain evidence="16 17">S00202</strain>
    </source>
</reference>
<dbReference type="PROSITE" id="PS50112">
    <property type="entry name" value="PAS"/>
    <property type="match status" value="1"/>
</dbReference>
<dbReference type="SMART" id="SM01079">
    <property type="entry name" value="CHASE"/>
    <property type="match status" value="1"/>
</dbReference>
<evidence type="ECO:0000256" key="6">
    <source>
        <dbReference type="ARBA" id="ARBA00022679"/>
    </source>
</evidence>
<comment type="caution">
    <text evidence="16">The sequence shown here is derived from an EMBL/GenBank/DDBJ whole genome shotgun (WGS) entry which is preliminary data.</text>
</comment>
<keyword evidence="8" id="KW-0418">Kinase</keyword>
<dbReference type="CDD" id="cd00082">
    <property type="entry name" value="HisKA"/>
    <property type="match status" value="1"/>
</dbReference>
<dbReference type="PROSITE" id="PS50839">
    <property type="entry name" value="CHASE"/>
    <property type="match status" value="1"/>
</dbReference>
<protein>
    <recommendedName>
        <fullName evidence="3">histidine kinase</fullName>
        <ecNumber evidence="3">2.7.13.3</ecNumber>
    </recommendedName>
</protein>
<dbReference type="GO" id="GO:0000155">
    <property type="term" value="F:phosphorelay sensor kinase activity"/>
    <property type="evidence" value="ECO:0007669"/>
    <property type="project" value="InterPro"/>
</dbReference>
<dbReference type="InterPro" id="IPR036890">
    <property type="entry name" value="HATPase_C_sf"/>
</dbReference>
<dbReference type="InterPro" id="IPR003661">
    <property type="entry name" value="HisK_dim/P_dom"/>
</dbReference>
<feature type="domain" description="Histidine kinase" evidence="13">
    <location>
        <begin position="639"/>
        <end position="859"/>
    </location>
</feature>
<dbReference type="RefSeq" id="WP_184680230.1">
    <property type="nucleotide sequence ID" value="NZ_JACHLL010000001.1"/>
</dbReference>
<dbReference type="Pfam" id="PF00512">
    <property type="entry name" value="HisKA"/>
    <property type="match status" value="1"/>
</dbReference>
<sequence>MTERSLPIKLLLLVLAYILAGRLALLLAIPPGFATAIFPPMGIGLAATLLWGYRLLPGVLIGSTLLNLSIAPALDAGALQIALGIASGSTLACALGAWLIRRHVGFPDSLTGERSIFLTLLLGGPLACLLSAGLGSGSLLFNGVITAAQWPTSAWTWWVGDSIGVLIALPLTLIVFAKPRALWRNRLTSVGLPLLAGCALVVLIFLRASQVEQNELRLRFHEQAKLMLASIQLSLQQQALALRSIERLFVASERVDRRDFTHFARPLRSSLPGLHALSWNPWIEASERAAFEQTLTGYPIRQRDSDGQLNPAPSRDFYVPIAFIEPVSDESRTLGVDIYYDPIRREALDRARDSGQLSMTAPITLVQDDQPRPGMLVFQPVYQTGSVPPTVQARRQQLRGFAVAVLRANELIRHSLAAYPEDGYQLQVLDMTSVPSVKLLGPESLSLPTYAESLTWRDTLKIGGRQLQISIAPSESFLLRQHSLQSWTVLAGGLLLCSLLGGFLLSISGRAEQIRQQVRQRTLELSAILDHAAESILIFDDEGRIERANPATASLFGLDPAQLPGRALAELLPSLAEPDEALRKQPSELIGRHAEGHRLELEISLSQYELAGQRRYIGVLRDIGQRKQIERLKSEFVSTVSHELRTPLTSIKGSLGLLAGGVAGPLPEAAVQLVQIAQSNSERLISLVNDILDIEKLESGQAGLHLESLNLRHQLHQALAHNQGYADSFAVHLQLDDQHLPADCRVNADALRLQQVLSNLISNAVKFSPPGQTVEVRARQEGHRVHVEVIDHGPGIDPDFQSRIFQKFAQADSSDTRQQGGTGLGLSICKTLIERMHGQIGYTSSIGSGTTFHFDLPTD</sequence>
<evidence type="ECO:0000259" key="13">
    <source>
        <dbReference type="PROSITE" id="PS50109"/>
    </source>
</evidence>
<dbReference type="SUPFAM" id="SSF55874">
    <property type="entry name" value="ATPase domain of HSP90 chaperone/DNA topoisomerase II/histidine kinase"/>
    <property type="match status" value="1"/>
</dbReference>
<feature type="transmembrane region" description="Helical" evidence="12">
    <location>
        <begin position="116"/>
        <end position="135"/>
    </location>
</feature>
<evidence type="ECO:0000256" key="2">
    <source>
        <dbReference type="ARBA" id="ARBA00004651"/>
    </source>
</evidence>
<keyword evidence="17" id="KW-1185">Reference proteome</keyword>
<feature type="transmembrane region" description="Helical" evidence="12">
    <location>
        <begin position="189"/>
        <end position="208"/>
    </location>
</feature>
<gene>
    <name evidence="16" type="ORF">HNP49_000434</name>
</gene>
<dbReference type="SMART" id="SM00388">
    <property type="entry name" value="HisKA"/>
    <property type="match status" value="1"/>
</dbReference>
<dbReference type="InterPro" id="IPR042240">
    <property type="entry name" value="CHASE_sf"/>
</dbReference>
<dbReference type="SMART" id="SM00387">
    <property type="entry name" value="HATPase_c"/>
    <property type="match status" value="1"/>
</dbReference>
<keyword evidence="6" id="KW-0808">Transferase</keyword>
<dbReference type="InterPro" id="IPR000014">
    <property type="entry name" value="PAS"/>
</dbReference>
<dbReference type="PANTHER" id="PTHR43047">
    <property type="entry name" value="TWO-COMPONENT HISTIDINE PROTEIN KINASE"/>
    <property type="match status" value="1"/>
</dbReference>
<dbReference type="InterPro" id="IPR003594">
    <property type="entry name" value="HATPase_dom"/>
</dbReference>
<comment type="subcellular location">
    <subcellularLocation>
        <location evidence="2">Cell membrane</location>
        <topology evidence="2">Multi-pass membrane protein</topology>
    </subcellularLocation>
</comment>
<dbReference type="Proteomes" id="UP000557193">
    <property type="component" value="Unassembled WGS sequence"/>
</dbReference>
<dbReference type="CDD" id="cd16922">
    <property type="entry name" value="HATPase_EvgS-ArcB-TorS-like"/>
    <property type="match status" value="1"/>
</dbReference>
<evidence type="ECO:0000256" key="9">
    <source>
        <dbReference type="ARBA" id="ARBA00022989"/>
    </source>
</evidence>